<evidence type="ECO:0000256" key="1">
    <source>
        <dbReference type="ARBA" id="ARBA00023015"/>
    </source>
</evidence>
<sequence length="331" mass="35122">MESHSMAVIAYDQAELLDIACITTPLFLANHIGRLGHPYQVRVLALGGHPVQCATGLTLSVDGALEKFLGPAETMIVAGGTGHEEAAASGPLLRHVRRLAATSRRVASVCTGASVLAAAGLLDGRRATTHWRFAPDLTRRYPQVTVDAAPIYIRDGRIATAAGVTSALDLTLSFIQEDHGAALARQVARDLVTYLHRPGDQAQMSLFLARDKGHSGTVHAATRYVAAHLADDLSTPAIANRVGVSGRHLSRLFQSELGMPPARFVRSARLDAAARLLESGQLPVAVIARRCGFGSADQFRQCFAAQYNLSPSKYRSRFAGPDAAGTDEAAG</sequence>
<dbReference type="SUPFAM" id="SSF46689">
    <property type="entry name" value="Homeodomain-like"/>
    <property type="match status" value="2"/>
</dbReference>
<dbReference type="Gene3D" id="1.10.10.60">
    <property type="entry name" value="Homeodomain-like"/>
    <property type="match status" value="1"/>
</dbReference>
<protein>
    <submittedName>
        <fullName evidence="5">GlxA family transcriptional regulator</fullName>
    </submittedName>
</protein>
<evidence type="ECO:0000313" key="6">
    <source>
        <dbReference type="Proteomes" id="UP000609874"/>
    </source>
</evidence>
<dbReference type="PROSITE" id="PS01124">
    <property type="entry name" value="HTH_ARAC_FAMILY_2"/>
    <property type="match status" value="1"/>
</dbReference>
<dbReference type="InterPro" id="IPR009057">
    <property type="entry name" value="Homeodomain-like_sf"/>
</dbReference>
<dbReference type="Pfam" id="PF01965">
    <property type="entry name" value="DJ-1_PfpI"/>
    <property type="match status" value="1"/>
</dbReference>
<feature type="domain" description="HTH araC/xylS-type" evidence="4">
    <location>
        <begin position="219"/>
        <end position="317"/>
    </location>
</feature>
<dbReference type="PROSITE" id="PS00041">
    <property type="entry name" value="HTH_ARAC_FAMILY_1"/>
    <property type="match status" value="1"/>
</dbReference>
<evidence type="ECO:0000313" key="5">
    <source>
        <dbReference type="EMBL" id="MBD7994592.1"/>
    </source>
</evidence>
<keyword evidence="6" id="KW-1185">Reference proteome</keyword>
<dbReference type="SUPFAM" id="SSF52317">
    <property type="entry name" value="Class I glutamine amidotransferase-like"/>
    <property type="match status" value="1"/>
</dbReference>
<comment type="caution">
    <text evidence="5">The sequence shown here is derived from an EMBL/GenBank/DDBJ whole genome shotgun (WGS) entry which is preliminary data.</text>
</comment>
<accession>A0ABR8UQF0</accession>
<dbReference type="EMBL" id="JACSQD010000002">
    <property type="protein sequence ID" value="MBD7994592.1"/>
    <property type="molecule type" value="Genomic_DNA"/>
</dbReference>
<dbReference type="InterPro" id="IPR018062">
    <property type="entry name" value="HTH_AraC-typ_CS"/>
</dbReference>
<keyword evidence="1" id="KW-0805">Transcription regulation</keyword>
<evidence type="ECO:0000256" key="3">
    <source>
        <dbReference type="ARBA" id="ARBA00023163"/>
    </source>
</evidence>
<dbReference type="Pfam" id="PF12833">
    <property type="entry name" value="HTH_18"/>
    <property type="match status" value="1"/>
</dbReference>
<dbReference type="PANTHER" id="PTHR43130">
    <property type="entry name" value="ARAC-FAMILY TRANSCRIPTIONAL REGULATOR"/>
    <property type="match status" value="1"/>
</dbReference>
<dbReference type="Proteomes" id="UP000609874">
    <property type="component" value="Unassembled WGS sequence"/>
</dbReference>
<name>A0ABR8UQF0_9MICC</name>
<dbReference type="CDD" id="cd03137">
    <property type="entry name" value="GATase1_AraC_1"/>
    <property type="match status" value="1"/>
</dbReference>
<dbReference type="InterPro" id="IPR002818">
    <property type="entry name" value="DJ-1/PfpI"/>
</dbReference>
<dbReference type="InterPro" id="IPR018060">
    <property type="entry name" value="HTH_AraC"/>
</dbReference>
<evidence type="ECO:0000259" key="4">
    <source>
        <dbReference type="PROSITE" id="PS01124"/>
    </source>
</evidence>
<proteinExistence type="predicted"/>
<dbReference type="InterPro" id="IPR029062">
    <property type="entry name" value="Class_I_gatase-like"/>
</dbReference>
<keyword evidence="2" id="KW-0238">DNA-binding</keyword>
<dbReference type="RefSeq" id="WP_191806987.1">
    <property type="nucleotide sequence ID" value="NZ_JACSQD010000002.1"/>
</dbReference>
<reference evidence="5 6" key="1">
    <citation type="submission" date="2020-08" db="EMBL/GenBank/DDBJ databases">
        <title>A Genomic Blueprint of the Chicken Gut Microbiome.</title>
        <authorList>
            <person name="Gilroy R."/>
            <person name="Ravi A."/>
            <person name="Getino M."/>
            <person name="Pursley I."/>
            <person name="Horton D.L."/>
            <person name="Alikhan N.-F."/>
            <person name="Baker D."/>
            <person name="Gharbi K."/>
            <person name="Hall N."/>
            <person name="Watson M."/>
            <person name="Adriaenssens E.M."/>
            <person name="Foster-Nyarko E."/>
            <person name="Jarju S."/>
            <person name="Secka A."/>
            <person name="Antonio M."/>
            <person name="Oren A."/>
            <person name="Chaudhuri R."/>
            <person name="La Ragione R.M."/>
            <person name="Hildebrand F."/>
            <person name="Pallen M.J."/>
        </authorList>
    </citation>
    <scope>NUCLEOTIDE SEQUENCE [LARGE SCALE GENOMIC DNA]</scope>
    <source>
        <strain evidence="5 6">Sa2CUA1</strain>
    </source>
</reference>
<gene>
    <name evidence="5" type="ORF">H9639_04705</name>
</gene>
<organism evidence="5 6">
    <name type="scientific">Arthrobacter gallicola</name>
    <dbReference type="NCBI Taxonomy" id="2762225"/>
    <lineage>
        <taxon>Bacteria</taxon>
        <taxon>Bacillati</taxon>
        <taxon>Actinomycetota</taxon>
        <taxon>Actinomycetes</taxon>
        <taxon>Micrococcales</taxon>
        <taxon>Micrococcaceae</taxon>
        <taxon>Arthrobacter</taxon>
    </lineage>
</organism>
<dbReference type="InterPro" id="IPR052158">
    <property type="entry name" value="INH-QAR"/>
</dbReference>
<evidence type="ECO:0000256" key="2">
    <source>
        <dbReference type="ARBA" id="ARBA00023125"/>
    </source>
</evidence>
<dbReference type="SMART" id="SM00342">
    <property type="entry name" value="HTH_ARAC"/>
    <property type="match status" value="1"/>
</dbReference>
<dbReference type="Gene3D" id="3.40.50.880">
    <property type="match status" value="1"/>
</dbReference>
<dbReference type="PANTHER" id="PTHR43130:SF3">
    <property type="entry name" value="HTH-TYPE TRANSCRIPTIONAL REGULATOR RV1931C"/>
    <property type="match status" value="1"/>
</dbReference>
<keyword evidence="3" id="KW-0804">Transcription</keyword>